<evidence type="ECO:0000256" key="6">
    <source>
        <dbReference type="ARBA" id="ARBA00030945"/>
    </source>
</evidence>
<dbReference type="PANTHER" id="PTHR32432:SF3">
    <property type="entry name" value="ETHANOLAMINE UTILIZATION PROTEIN EUTJ"/>
    <property type="match status" value="1"/>
</dbReference>
<dbReference type="InterPro" id="IPR003494">
    <property type="entry name" value="SHS2_FtsA"/>
</dbReference>
<dbReference type="SMART" id="SM00842">
    <property type="entry name" value="FtsA"/>
    <property type="match status" value="1"/>
</dbReference>
<evidence type="ECO:0000313" key="9">
    <source>
        <dbReference type="EMBL" id="SUB75534.1"/>
    </source>
</evidence>
<organism evidence="9 10">
    <name type="scientific">Peptoniphilus indolicus</name>
    <dbReference type="NCBI Taxonomy" id="33030"/>
    <lineage>
        <taxon>Bacteria</taxon>
        <taxon>Bacillati</taxon>
        <taxon>Bacillota</taxon>
        <taxon>Tissierellia</taxon>
        <taxon>Tissierellales</taxon>
        <taxon>Peptoniphilaceae</taxon>
        <taxon>Peptoniphilus</taxon>
    </lineage>
</organism>
<dbReference type="InterPro" id="IPR005883">
    <property type="entry name" value="PilM"/>
</dbReference>
<proteinExistence type="inferred from homology"/>
<reference evidence="9 10" key="1">
    <citation type="submission" date="2018-06" db="EMBL/GenBank/DDBJ databases">
        <authorList>
            <consortium name="Pathogen Informatics"/>
            <person name="Doyle S."/>
        </authorList>
    </citation>
    <scope>NUCLEOTIDE SEQUENCE [LARGE SCALE GENOMIC DNA]</scope>
    <source>
        <strain evidence="9 10">NCTC11088</strain>
    </source>
</reference>
<dbReference type="GO" id="GO:0051301">
    <property type="term" value="P:cell division"/>
    <property type="evidence" value="ECO:0007669"/>
    <property type="project" value="InterPro"/>
</dbReference>
<accession>A0A379DC59</accession>
<protein>
    <recommendedName>
        <fullName evidence="2">Chaperone protein DnaK</fullName>
    </recommendedName>
    <alternativeName>
        <fullName evidence="3">Chaperone protein dnaK</fullName>
    </alternativeName>
    <alternativeName>
        <fullName evidence="7">HSP70</fullName>
    </alternativeName>
    <alternativeName>
        <fullName evidence="6">Heat shock 70 kDa protein</fullName>
    </alternativeName>
    <alternativeName>
        <fullName evidence="5">Heat shock protein 70</fullName>
    </alternativeName>
</protein>
<comment type="similarity">
    <text evidence="1">Belongs to the heat shock protein 70 family.</text>
</comment>
<dbReference type="RefSeq" id="WP_004819706.1">
    <property type="nucleotide sequence ID" value="NZ_UGTH01000001.1"/>
</dbReference>
<dbReference type="InterPro" id="IPR013366">
    <property type="entry name" value="EutJ"/>
</dbReference>
<dbReference type="InterPro" id="IPR050696">
    <property type="entry name" value="FtsA/MreB"/>
</dbReference>
<dbReference type="PROSITE" id="PS00329">
    <property type="entry name" value="HSP70_2"/>
    <property type="match status" value="1"/>
</dbReference>
<evidence type="ECO:0000256" key="3">
    <source>
        <dbReference type="ARBA" id="ARBA00017249"/>
    </source>
</evidence>
<evidence type="ECO:0000256" key="7">
    <source>
        <dbReference type="ARBA" id="ARBA00033103"/>
    </source>
</evidence>
<dbReference type="Gene3D" id="3.30.420.40">
    <property type="match status" value="2"/>
</dbReference>
<dbReference type="NCBIfam" id="TIGR02529">
    <property type="entry name" value="EutJ"/>
    <property type="match status" value="1"/>
</dbReference>
<dbReference type="Pfam" id="PF11104">
    <property type="entry name" value="PilM_2"/>
    <property type="match status" value="1"/>
</dbReference>
<evidence type="ECO:0000256" key="4">
    <source>
        <dbReference type="ARBA" id="ARBA00023016"/>
    </source>
</evidence>
<evidence type="ECO:0000256" key="2">
    <source>
        <dbReference type="ARBA" id="ARBA00014415"/>
    </source>
</evidence>
<gene>
    <name evidence="9" type="ORF">NCTC11088_01332</name>
</gene>
<keyword evidence="4" id="KW-0346">Stress response</keyword>
<feature type="domain" description="SHS2" evidence="8">
    <location>
        <begin position="27"/>
        <end position="133"/>
    </location>
</feature>
<evidence type="ECO:0000256" key="1">
    <source>
        <dbReference type="ARBA" id="ARBA00007381"/>
    </source>
</evidence>
<dbReference type="InterPro" id="IPR018181">
    <property type="entry name" value="Heat_shock_70_CS"/>
</dbReference>
<evidence type="ECO:0000313" key="10">
    <source>
        <dbReference type="Proteomes" id="UP000254777"/>
    </source>
</evidence>
<dbReference type="PANTHER" id="PTHR32432">
    <property type="entry name" value="CELL DIVISION PROTEIN FTSA-RELATED"/>
    <property type="match status" value="1"/>
</dbReference>
<evidence type="ECO:0000259" key="8">
    <source>
        <dbReference type="SMART" id="SM00842"/>
    </source>
</evidence>
<dbReference type="SUPFAM" id="SSF53067">
    <property type="entry name" value="Actin-like ATPase domain"/>
    <property type="match status" value="2"/>
</dbReference>
<dbReference type="NCBIfam" id="NF011660">
    <property type="entry name" value="PRK15080.1"/>
    <property type="match status" value="1"/>
</dbReference>
<dbReference type="Proteomes" id="UP000254777">
    <property type="component" value="Unassembled WGS sequence"/>
</dbReference>
<evidence type="ECO:0000256" key="5">
    <source>
        <dbReference type="ARBA" id="ARBA00030019"/>
    </source>
</evidence>
<dbReference type="EMBL" id="UGTH01000001">
    <property type="protein sequence ID" value="SUB75534.1"/>
    <property type="molecule type" value="Genomic_DNA"/>
</dbReference>
<sequence>MIEKEEVEELCKLIEINKKNKFKGKLKVGVDLGTSNIVLVVLDSRNKLIAAKSCKSKVVKDGIVVDYIQAVQVVRKLKLELEEELNTTLDVASCAIPPGIHKSSIRIIENVVESSGFKVSVVLDEPTAAATVLEIKEGAIVDLGGGTTGISILNDSKIIFTADEPTGGSHMTLTIAGYYNIDFDEAEKIKIDMKREREVFVIIKPVLEKMAYITKNFIKDFSVNKIYLVGGASNFNGIEEIFNTITGIKTERAKNPHLITPLGIAKNC</sequence>
<dbReference type="InterPro" id="IPR043129">
    <property type="entry name" value="ATPase_NBD"/>
</dbReference>
<dbReference type="AlphaFoldDB" id="A0A379DC59"/>
<name>A0A379DC59_9FIRM</name>